<dbReference type="EMBL" id="JH597775">
    <property type="protein sequence ID" value="EHQ04619.1"/>
    <property type="molecule type" value="Genomic_DNA"/>
</dbReference>
<name>H2CLK8_9LEPT</name>
<keyword evidence="2" id="KW-1185">Reference proteome</keyword>
<evidence type="ECO:0000313" key="1">
    <source>
        <dbReference type="EMBL" id="EHQ04619.1"/>
    </source>
</evidence>
<organism evidence="1 2">
    <name type="scientific">Leptonema illini DSM 21528</name>
    <dbReference type="NCBI Taxonomy" id="929563"/>
    <lineage>
        <taxon>Bacteria</taxon>
        <taxon>Pseudomonadati</taxon>
        <taxon>Spirochaetota</taxon>
        <taxon>Spirochaetia</taxon>
        <taxon>Leptospirales</taxon>
        <taxon>Leptospiraceae</taxon>
        <taxon>Leptonema</taxon>
    </lineage>
</organism>
<reference evidence="1 2" key="1">
    <citation type="submission" date="2011-10" db="EMBL/GenBank/DDBJ databases">
        <title>The Improved High-Quality Draft genome of Leptonema illini DSM 21528.</title>
        <authorList>
            <consortium name="US DOE Joint Genome Institute (JGI-PGF)"/>
            <person name="Lucas S."/>
            <person name="Copeland A."/>
            <person name="Lapidus A."/>
            <person name="Glavina del Rio T."/>
            <person name="Dalin E."/>
            <person name="Tice H."/>
            <person name="Bruce D."/>
            <person name="Goodwin L."/>
            <person name="Pitluck S."/>
            <person name="Peters L."/>
            <person name="Mikhailova N."/>
            <person name="Held B."/>
            <person name="Kyrpides N."/>
            <person name="Mavromatis K."/>
            <person name="Ivanova N."/>
            <person name="Markowitz V."/>
            <person name="Cheng J.-F."/>
            <person name="Hugenholtz P."/>
            <person name="Woyke T."/>
            <person name="Wu D."/>
            <person name="Gronow S."/>
            <person name="Wellnitz S."/>
            <person name="Brambilla E.-M."/>
            <person name="Klenk H.-P."/>
            <person name="Eisen J.A."/>
        </authorList>
    </citation>
    <scope>NUCLEOTIDE SEQUENCE [LARGE SCALE GENOMIC DNA]</scope>
    <source>
        <strain evidence="1 2">DSM 21528</strain>
    </source>
</reference>
<dbReference type="STRING" id="183.GCA_002009735_04100"/>
<proteinExistence type="predicted"/>
<gene>
    <name evidence="1" type="ORF">Lepil_4141</name>
</gene>
<evidence type="ECO:0000313" key="2">
    <source>
        <dbReference type="Proteomes" id="UP000005737"/>
    </source>
</evidence>
<dbReference type="AlphaFoldDB" id="H2CLK8"/>
<dbReference type="InterPro" id="IPR032568">
    <property type="entry name" value="DUF4926"/>
</dbReference>
<dbReference type="HOGENOM" id="CLU_174734_3_1_12"/>
<dbReference type="Pfam" id="PF16277">
    <property type="entry name" value="DUF4926"/>
    <property type="match status" value="1"/>
</dbReference>
<dbReference type="RefSeq" id="WP_002775838.1">
    <property type="nucleotide sequence ID" value="NZ_JH597775.1"/>
</dbReference>
<protein>
    <recommendedName>
        <fullName evidence="3">DUF4926 domain-containing protein</fullName>
    </recommendedName>
</protein>
<sequence>MREHEPVVILADRREHGLQKGDIGAVVHVYGDGEAYEVEFVSGNGQTVAVLTLAASEIRSLAKTEILHVRELASA</sequence>
<evidence type="ECO:0008006" key="3">
    <source>
        <dbReference type="Google" id="ProtNLM"/>
    </source>
</evidence>
<dbReference type="Proteomes" id="UP000005737">
    <property type="component" value="Unassembled WGS sequence"/>
</dbReference>
<accession>H2CLK8</accession>